<dbReference type="Proteomes" id="UP000655830">
    <property type="component" value="Unassembled WGS sequence"/>
</dbReference>
<proteinExistence type="inferred from homology"/>
<comment type="function">
    <text evidence="13">Endonuclease that resolves Holliday junction intermediates in genetic recombination. Cleaves mobile four-strand junctions by introducing symmetrical nicks in paired strands. Promotes annealing of linear ssDNA with homologous dsDNA. Required for DNA repair, homologous recombination and chromosome segregation.</text>
</comment>
<keyword evidence="2 13" id="KW-0963">Cytoplasm</keyword>
<reference evidence="14" key="1">
    <citation type="submission" date="2020-08" db="EMBL/GenBank/DDBJ databases">
        <title>Genome public.</title>
        <authorList>
            <person name="Liu C."/>
            <person name="Sun Q."/>
        </authorList>
    </citation>
    <scope>NUCLEOTIDE SEQUENCE</scope>
    <source>
        <strain evidence="14">NSJ-12</strain>
    </source>
</reference>
<dbReference type="InterPro" id="IPR011335">
    <property type="entry name" value="Restrct_endonuc-II-like"/>
</dbReference>
<dbReference type="HAMAP" id="MF_00130">
    <property type="entry name" value="RecU"/>
    <property type="match status" value="1"/>
</dbReference>
<dbReference type="InterPro" id="IPR011856">
    <property type="entry name" value="tRNA_endonuc-like_dom_sf"/>
</dbReference>
<name>A0A926IBW6_9FIRM</name>
<comment type="caution">
    <text evidence="14">The sequence shown here is derived from an EMBL/GenBank/DDBJ whole genome shotgun (WGS) entry which is preliminary data.</text>
</comment>
<dbReference type="InterPro" id="IPR004612">
    <property type="entry name" value="Resolv_RecU"/>
</dbReference>
<feature type="binding site" evidence="13">
    <location>
        <position position="95"/>
    </location>
    <ligand>
        <name>Mg(2+)</name>
        <dbReference type="ChEBI" id="CHEBI:18420"/>
    </ligand>
</feature>
<evidence type="ECO:0000256" key="7">
    <source>
        <dbReference type="ARBA" id="ARBA00022801"/>
    </source>
</evidence>
<keyword evidence="15" id="KW-1185">Reference proteome</keyword>
<dbReference type="EMBL" id="JACRSY010000001">
    <property type="protein sequence ID" value="MBC8578107.1"/>
    <property type="molecule type" value="Genomic_DNA"/>
</dbReference>
<keyword evidence="9 13" id="KW-0233">DNA recombination</keyword>
<dbReference type="Pfam" id="PF03838">
    <property type="entry name" value="RecU"/>
    <property type="match status" value="1"/>
</dbReference>
<dbReference type="GO" id="GO:0003676">
    <property type="term" value="F:nucleic acid binding"/>
    <property type="evidence" value="ECO:0007669"/>
    <property type="project" value="InterPro"/>
</dbReference>
<evidence type="ECO:0000256" key="3">
    <source>
        <dbReference type="ARBA" id="ARBA00022722"/>
    </source>
</evidence>
<comment type="subcellular location">
    <subcellularLocation>
        <location evidence="1 13">Cytoplasm</location>
    </subcellularLocation>
</comment>
<sequence>MGYWNTRGLRGSVLEETINLTNDLYREKNLALIQKVPTPIKPINIDKGKGVITLAYFDQKSTVDYIGVAQGVPLCFDAKETTKESLPLANIHLHQITFMEDFVKQGGEAFLIVYFKKYDRYFLFMIDEVRKYYDASVSGGRKSIPYTAFQDNMEIFIEGGLYLNYLKPLSRYIASKRSI</sequence>
<keyword evidence="10 13" id="KW-0234">DNA repair</keyword>
<dbReference type="GO" id="GO:0006281">
    <property type="term" value="P:DNA repair"/>
    <property type="evidence" value="ECO:0007669"/>
    <property type="project" value="UniProtKB-UniRule"/>
</dbReference>
<evidence type="ECO:0000256" key="5">
    <source>
        <dbReference type="ARBA" id="ARBA00022759"/>
    </source>
</evidence>
<keyword evidence="7 13" id="KW-0378">Hydrolase</keyword>
<keyword evidence="8 13" id="KW-0460">Magnesium</keyword>
<gene>
    <name evidence="13" type="primary">recU</name>
    <name evidence="14" type="ORF">H8718_00950</name>
</gene>
<keyword evidence="6 13" id="KW-0227">DNA damage</keyword>
<dbReference type="SUPFAM" id="SSF52980">
    <property type="entry name" value="Restriction endonuclease-like"/>
    <property type="match status" value="1"/>
</dbReference>
<evidence type="ECO:0000256" key="4">
    <source>
        <dbReference type="ARBA" id="ARBA00022723"/>
    </source>
</evidence>
<evidence type="ECO:0000256" key="12">
    <source>
        <dbReference type="ARBA" id="ARBA00029523"/>
    </source>
</evidence>
<dbReference type="EC" id="3.1.21.10" evidence="13"/>
<dbReference type="CDD" id="cd22354">
    <property type="entry name" value="RecU-like"/>
    <property type="match status" value="1"/>
</dbReference>
<dbReference type="PIRSF" id="PIRSF037785">
    <property type="entry name" value="RecU"/>
    <property type="match status" value="1"/>
</dbReference>
<comment type="cofactor">
    <cofactor evidence="13">
        <name>Mg(2+)</name>
        <dbReference type="ChEBI" id="CHEBI:18420"/>
    </cofactor>
    <text evidence="13">Binds 1 Mg(2+) ion per subunit.</text>
</comment>
<evidence type="ECO:0000313" key="15">
    <source>
        <dbReference type="Proteomes" id="UP000655830"/>
    </source>
</evidence>
<evidence type="ECO:0000256" key="11">
    <source>
        <dbReference type="ARBA" id="ARBA00023447"/>
    </source>
</evidence>
<dbReference type="GO" id="GO:0007059">
    <property type="term" value="P:chromosome segregation"/>
    <property type="evidence" value="ECO:0007669"/>
    <property type="project" value="UniProtKB-UniRule"/>
</dbReference>
<evidence type="ECO:0000256" key="13">
    <source>
        <dbReference type="HAMAP-Rule" id="MF_00130"/>
    </source>
</evidence>
<evidence type="ECO:0000256" key="2">
    <source>
        <dbReference type="ARBA" id="ARBA00022490"/>
    </source>
</evidence>
<evidence type="ECO:0000256" key="1">
    <source>
        <dbReference type="ARBA" id="ARBA00004496"/>
    </source>
</evidence>
<dbReference type="GO" id="GO:0006310">
    <property type="term" value="P:DNA recombination"/>
    <property type="evidence" value="ECO:0007669"/>
    <property type="project" value="UniProtKB-UniRule"/>
</dbReference>
<feature type="binding site" evidence="13">
    <location>
        <position position="77"/>
    </location>
    <ligand>
        <name>Mg(2+)</name>
        <dbReference type="ChEBI" id="CHEBI:18420"/>
    </ligand>
</feature>
<keyword evidence="3 13" id="KW-0540">Nuclease</keyword>
<evidence type="ECO:0000256" key="9">
    <source>
        <dbReference type="ARBA" id="ARBA00023172"/>
    </source>
</evidence>
<keyword evidence="4 13" id="KW-0479">Metal-binding</keyword>
<evidence type="ECO:0000256" key="10">
    <source>
        <dbReference type="ARBA" id="ARBA00023204"/>
    </source>
</evidence>
<comment type="catalytic activity">
    <reaction evidence="13">
        <text>Endonucleolytic cleavage at a junction such as a reciprocal single-stranded crossover between two homologous DNA duplexes (Holliday junction).</text>
        <dbReference type="EC" id="3.1.21.10"/>
    </reaction>
</comment>
<evidence type="ECO:0000256" key="8">
    <source>
        <dbReference type="ARBA" id="ARBA00022842"/>
    </source>
</evidence>
<evidence type="ECO:0000313" key="14">
    <source>
        <dbReference type="EMBL" id="MBC8578107.1"/>
    </source>
</evidence>
<evidence type="ECO:0000256" key="6">
    <source>
        <dbReference type="ARBA" id="ARBA00022763"/>
    </source>
</evidence>
<keyword evidence="5 13" id="KW-0255">Endonuclease</keyword>
<organism evidence="14 15">
    <name type="scientific">Zhenhengia yiwuensis</name>
    <dbReference type="NCBI Taxonomy" id="2763666"/>
    <lineage>
        <taxon>Bacteria</taxon>
        <taxon>Bacillati</taxon>
        <taxon>Bacillota</taxon>
        <taxon>Clostridia</taxon>
        <taxon>Lachnospirales</taxon>
        <taxon>Lachnospiraceae</taxon>
        <taxon>Zhenhengia</taxon>
    </lineage>
</organism>
<dbReference type="RefSeq" id="WP_177671148.1">
    <property type="nucleotide sequence ID" value="NZ_JACRSY010000001.1"/>
</dbReference>
<comment type="similarity">
    <text evidence="11 13">Belongs to the RecU family.</text>
</comment>
<protein>
    <recommendedName>
        <fullName evidence="12 13">Holliday junction resolvase RecU</fullName>
        <ecNumber evidence="13">3.1.21.10</ecNumber>
    </recommendedName>
    <alternativeName>
        <fullName evidence="13">Recombination protein U homolog</fullName>
    </alternativeName>
</protein>
<dbReference type="GO" id="GO:0008821">
    <property type="term" value="F:crossover junction DNA endonuclease activity"/>
    <property type="evidence" value="ECO:0007669"/>
    <property type="project" value="UniProtKB-EC"/>
</dbReference>
<feature type="binding site" evidence="13">
    <location>
        <position position="64"/>
    </location>
    <ligand>
        <name>Mg(2+)</name>
        <dbReference type="ChEBI" id="CHEBI:18420"/>
    </ligand>
</feature>
<feature type="binding site" evidence="13">
    <location>
        <position position="62"/>
    </location>
    <ligand>
        <name>Mg(2+)</name>
        <dbReference type="ChEBI" id="CHEBI:18420"/>
    </ligand>
</feature>
<dbReference type="AlphaFoldDB" id="A0A926IBW6"/>
<dbReference type="GO" id="GO:0000287">
    <property type="term" value="F:magnesium ion binding"/>
    <property type="evidence" value="ECO:0007669"/>
    <property type="project" value="UniProtKB-UniRule"/>
</dbReference>
<accession>A0A926IBW6</accession>
<feature type="site" description="Transition state stabilizer" evidence="13">
    <location>
        <position position="79"/>
    </location>
</feature>
<dbReference type="Gene3D" id="3.40.1350.10">
    <property type="match status" value="1"/>
</dbReference>
<dbReference type="GO" id="GO:0005737">
    <property type="term" value="C:cytoplasm"/>
    <property type="evidence" value="ECO:0007669"/>
    <property type="project" value="UniProtKB-SubCell"/>
</dbReference>